<dbReference type="Proteomes" id="UP000236173">
    <property type="component" value="Unassembled WGS sequence"/>
</dbReference>
<proteinExistence type="inferred from homology"/>
<accession>A0A2H5X927</accession>
<dbReference type="GO" id="GO:0016787">
    <property type="term" value="F:hydrolase activity"/>
    <property type="evidence" value="ECO:0007669"/>
    <property type="project" value="UniProtKB-KW"/>
</dbReference>
<evidence type="ECO:0000256" key="2">
    <source>
        <dbReference type="ARBA" id="ARBA00022475"/>
    </source>
</evidence>
<comment type="subcellular location">
    <subcellularLocation>
        <location evidence="1">Cell membrane</location>
        <topology evidence="1">Multi-pass membrane protein</topology>
    </subcellularLocation>
</comment>
<keyword evidence="3 7" id="KW-0812">Transmembrane</keyword>
<feature type="domain" description="MacB-like periplasmic core" evidence="9">
    <location>
        <begin position="21"/>
        <end position="244"/>
    </location>
</feature>
<dbReference type="EC" id="3.6.3.-" evidence="10"/>
<keyword evidence="5 7" id="KW-0472">Membrane</keyword>
<comment type="similarity">
    <text evidence="6">Belongs to the ABC-4 integral membrane protein family.</text>
</comment>
<dbReference type="Pfam" id="PF02687">
    <property type="entry name" value="FtsX"/>
    <property type="match status" value="1"/>
</dbReference>
<sequence length="405" mass="44193">MLWLEMLKVAWDSLVANKLRSVLTTLGVLIGVAAVITMLAIGQGAREEQLRRIQQMGANVVLIFPGQAQRGAVRMGFGMMPSLTLNDIEALSKSDGLIKQVAAEVRRSAQVVYRQKNTSTQIFGVTANYPAVRAFQIAKGRFFSEREDRAMVRVAVLGQTVAAELFGETANPVGKTIRIDGAPYKVIGVLAPKGATGWIDYDDIIMVPLRTAMYRLIGTQYLNAISVQVARMEWTVAAMQEIERILRRSHRLPPNKENDFVMRAQAEWQELAEQTSRMFIILLLSIAGVSLVVGGIGIMNIMLVSVAERTREIGIRKAVGAKPRDIQLQFLLESVVLSLVGGGLGVGLGIAASYLIGRVAEWTIIVTPASVVLAFGFAAAVGIFFGYYPARKAASLEPVEALRYE</sequence>
<feature type="transmembrane region" description="Helical" evidence="7">
    <location>
        <begin position="362"/>
        <end position="388"/>
    </location>
</feature>
<dbReference type="EMBL" id="BEHT01000002">
    <property type="protein sequence ID" value="GBC97702.1"/>
    <property type="molecule type" value="Genomic_DNA"/>
</dbReference>
<keyword evidence="2" id="KW-1003">Cell membrane</keyword>
<keyword evidence="10" id="KW-0378">Hydrolase</keyword>
<dbReference type="GO" id="GO:0022857">
    <property type="term" value="F:transmembrane transporter activity"/>
    <property type="evidence" value="ECO:0007669"/>
    <property type="project" value="TreeGrafter"/>
</dbReference>
<reference evidence="11" key="1">
    <citation type="submission" date="2017-09" db="EMBL/GenBank/DDBJ databases">
        <title>Metaegenomics of thermophilic ammonia-oxidizing enrichment culture.</title>
        <authorList>
            <person name="Kato S."/>
            <person name="Suzuki K."/>
        </authorList>
    </citation>
    <scope>NUCLEOTIDE SEQUENCE [LARGE SCALE GENOMIC DNA]</scope>
</reference>
<keyword evidence="10" id="KW-0547">Nucleotide-binding</keyword>
<feature type="transmembrane region" description="Helical" evidence="7">
    <location>
        <begin position="279"/>
        <end position="307"/>
    </location>
</feature>
<protein>
    <submittedName>
        <fullName evidence="10">Macrolide export ATP-binding/permease protein MacB</fullName>
        <ecNumber evidence="10">3.6.3.-</ecNumber>
    </submittedName>
</protein>
<dbReference type="InterPro" id="IPR025857">
    <property type="entry name" value="MacB_PCD"/>
</dbReference>
<evidence type="ECO:0000313" key="11">
    <source>
        <dbReference type="Proteomes" id="UP000236173"/>
    </source>
</evidence>
<feature type="transmembrane region" description="Helical" evidence="7">
    <location>
        <begin position="328"/>
        <end position="356"/>
    </location>
</feature>
<evidence type="ECO:0000259" key="8">
    <source>
        <dbReference type="Pfam" id="PF02687"/>
    </source>
</evidence>
<evidence type="ECO:0000313" key="10">
    <source>
        <dbReference type="EMBL" id="GBC97702.1"/>
    </source>
</evidence>
<keyword evidence="10" id="KW-0067">ATP-binding</keyword>
<evidence type="ECO:0000256" key="4">
    <source>
        <dbReference type="ARBA" id="ARBA00022989"/>
    </source>
</evidence>
<evidence type="ECO:0000256" key="7">
    <source>
        <dbReference type="SAM" id="Phobius"/>
    </source>
</evidence>
<evidence type="ECO:0000256" key="3">
    <source>
        <dbReference type="ARBA" id="ARBA00022692"/>
    </source>
</evidence>
<dbReference type="Pfam" id="PF12704">
    <property type="entry name" value="MacB_PCD"/>
    <property type="match status" value="1"/>
</dbReference>
<evidence type="ECO:0000256" key="6">
    <source>
        <dbReference type="ARBA" id="ARBA00038076"/>
    </source>
</evidence>
<dbReference type="PANTHER" id="PTHR30572:SF4">
    <property type="entry name" value="ABC TRANSPORTER PERMEASE YTRF"/>
    <property type="match status" value="1"/>
</dbReference>
<evidence type="ECO:0000259" key="9">
    <source>
        <dbReference type="Pfam" id="PF12704"/>
    </source>
</evidence>
<dbReference type="GO" id="GO:0005524">
    <property type="term" value="F:ATP binding"/>
    <property type="evidence" value="ECO:0007669"/>
    <property type="project" value="UniProtKB-KW"/>
</dbReference>
<evidence type="ECO:0000256" key="1">
    <source>
        <dbReference type="ARBA" id="ARBA00004651"/>
    </source>
</evidence>
<dbReference type="InterPro" id="IPR003838">
    <property type="entry name" value="ABC3_permease_C"/>
</dbReference>
<dbReference type="AlphaFoldDB" id="A0A2H5X927"/>
<keyword evidence="4 7" id="KW-1133">Transmembrane helix</keyword>
<dbReference type="PANTHER" id="PTHR30572">
    <property type="entry name" value="MEMBRANE COMPONENT OF TRANSPORTER-RELATED"/>
    <property type="match status" value="1"/>
</dbReference>
<evidence type="ECO:0000256" key="5">
    <source>
        <dbReference type="ARBA" id="ARBA00023136"/>
    </source>
</evidence>
<feature type="domain" description="ABC3 transporter permease C-terminal" evidence="8">
    <location>
        <begin position="285"/>
        <end position="398"/>
    </location>
</feature>
<comment type="caution">
    <text evidence="10">The sequence shown here is derived from an EMBL/GenBank/DDBJ whole genome shotgun (WGS) entry which is preliminary data.</text>
</comment>
<feature type="transmembrane region" description="Helical" evidence="7">
    <location>
        <begin position="21"/>
        <end position="42"/>
    </location>
</feature>
<organism evidence="10 11">
    <name type="scientific">Candidatus Fervidibacter japonicus</name>
    <dbReference type="NCBI Taxonomy" id="2035412"/>
    <lineage>
        <taxon>Bacteria</taxon>
        <taxon>Candidatus Fervidibacterota</taxon>
        <taxon>Candidatus Fervidibacter</taxon>
    </lineage>
</organism>
<gene>
    <name evidence="10" type="primary">macB</name>
    <name evidence="10" type="ORF">HRbin17_00191</name>
</gene>
<dbReference type="GO" id="GO:0005886">
    <property type="term" value="C:plasma membrane"/>
    <property type="evidence" value="ECO:0007669"/>
    <property type="project" value="UniProtKB-SubCell"/>
</dbReference>
<name>A0A2H5X927_9BACT</name>
<dbReference type="InterPro" id="IPR050250">
    <property type="entry name" value="Macrolide_Exporter_MacB"/>
</dbReference>